<keyword evidence="1" id="KW-1133">Transmembrane helix</keyword>
<keyword evidence="1" id="KW-0472">Membrane</keyword>
<protein>
    <submittedName>
        <fullName evidence="2">Uncharacterized protein</fullName>
    </submittedName>
</protein>
<accession>A0A7G7XED8</accession>
<feature type="transmembrane region" description="Helical" evidence="1">
    <location>
        <begin position="5"/>
        <end position="22"/>
    </location>
</feature>
<name>A0A7G7XED8_9PSED</name>
<proteinExistence type="predicted"/>
<dbReference type="Proteomes" id="UP000515277">
    <property type="component" value="Chromosome"/>
</dbReference>
<dbReference type="AlphaFoldDB" id="A0A7G7XED8"/>
<organism evidence="2 3">
    <name type="scientific">Pseudomonas protegens</name>
    <dbReference type="NCBI Taxonomy" id="380021"/>
    <lineage>
        <taxon>Bacteria</taxon>
        <taxon>Pseudomonadati</taxon>
        <taxon>Pseudomonadota</taxon>
        <taxon>Gammaproteobacteria</taxon>
        <taxon>Pseudomonadales</taxon>
        <taxon>Pseudomonadaceae</taxon>
        <taxon>Pseudomonas</taxon>
    </lineage>
</organism>
<feature type="transmembrane region" description="Helical" evidence="1">
    <location>
        <begin position="70"/>
        <end position="88"/>
    </location>
</feature>
<gene>
    <name evidence="2" type="ORF">GGI48_03850</name>
</gene>
<dbReference type="RefSeq" id="WP_103741959.1">
    <property type="nucleotide sequence ID" value="NZ_CP060201.1"/>
</dbReference>
<evidence type="ECO:0000256" key="1">
    <source>
        <dbReference type="SAM" id="Phobius"/>
    </source>
</evidence>
<sequence length="130" mass="14687">MNVRSAVSVFFYVAIGVSYVPLHNMPVDIYLSLYGELISRGVNIGMTNVLMLQLFVLVSLIVFFTRNIKLKFVIVLLMTSLITFYFLTRHPVRAMAYSALRGFLSIAAIVLREAVDRWLARKTAAIQAQP</sequence>
<evidence type="ECO:0000313" key="3">
    <source>
        <dbReference type="Proteomes" id="UP000515277"/>
    </source>
</evidence>
<dbReference type="EMBL" id="CP060201">
    <property type="protein sequence ID" value="QNH78333.1"/>
    <property type="molecule type" value="Genomic_DNA"/>
</dbReference>
<keyword evidence="1" id="KW-0812">Transmembrane</keyword>
<reference evidence="3" key="1">
    <citation type="journal article" date="2020" name="Microbiol. Resour. Announc.">
        <title>Complete genome sequences of four natural Pseudomonas isolates that catabolize a wide range of aromatic compounds relevant to lignin valorization.</title>
        <authorList>
            <person name="Hatmaker E.A."/>
            <person name="Presley G."/>
            <person name="Cannon O."/>
            <person name="Guss A.M."/>
            <person name="Elkins J.G."/>
        </authorList>
    </citation>
    <scope>NUCLEOTIDE SEQUENCE [LARGE SCALE GENOMIC DNA]</scope>
    <source>
        <strain evidence="3">H1F5C</strain>
    </source>
</reference>
<feature type="transmembrane region" description="Helical" evidence="1">
    <location>
        <begin position="42"/>
        <end position="63"/>
    </location>
</feature>
<feature type="transmembrane region" description="Helical" evidence="1">
    <location>
        <begin position="94"/>
        <end position="111"/>
    </location>
</feature>
<evidence type="ECO:0000313" key="2">
    <source>
        <dbReference type="EMBL" id="QNH78333.1"/>
    </source>
</evidence>